<organism evidence="2 3">
    <name type="scientific">Sporolactobacillus inulinus</name>
    <dbReference type="NCBI Taxonomy" id="2078"/>
    <lineage>
        <taxon>Bacteria</taxon>
        <taxon>Bacillati</taxon>
        <taxon>Bacillota</taxon>
        <taxon>Bacilli</taxon>
        <taxon>Bacillales</taxon>
        <taxon>Sporolactobacillaceae</taxon>
        <taxon>Sporolactobacillus</taxon>
    </lineage>
</organism>
<sequence length="281" mass="32859">MYFSSTISALSIPPWTDEIQSMVSKEWTKIKKNIEKRGIDRLEDILDVLFPEANDKGLKQIFKAIKDQLKMEIYPEDIRYEEWKAFQDKKKVTKHFHIEEEPVDGSIQKYISRLVLVHRLREIRALRGFTRIDYPDPNDDTNVSYSYLSSDKEIDWLPAVEILGEGLFIQLNESELKLWETDLKIKKRYDHLLKKYQEWRGEKGWDNDHRFSERFILLHSLSHTLIRELSLSCGYSSNSIREKIYCGQDMCGILLYTGSPDSDGSLGGIIQQGRKNSSISS</sequence>
<dbReference type="InterPro" id="IPR018973">
    <property type="entry name" value="MZB"/>
</dbReference>
<feature type="domain" description="MrfA-like Zn-binding" evidence="1">
    <location>
        <begin position="221"/>
        <end position="272"/>
    </location>
</feature>
<gene>
    <name evidence="2" type="ORF">NBRC111894_4245</name>
</gene>
<accession>A0A4Y1ZI95</accession>
<dbReference type="InterPro" id="IPR047721">
    <property type="entry name" value="DrmB"/>
</dbReference>
<dbReference type="Proteomes" id="UP000319716">
    <property type="component" value="Unassembled WGS sequence"/>
</dbReference>
<dbReference type="AlphaFoldDB" id="A0A4Y1ZI95"/>
<evidence type="ECO:0000313" key="2">
    <source>
        <dbReference type="EMBL" id="GAY78691.1"/>
    </source>
</evidence>
<evidence type="ECO:0000313" key="3">
    <source>
        <dbReference type="Proteomes" id="UP000319716"/>
    </source>
</evidence>
<protein>
    <recommendedName>
        <fullName evidence="1">MrfA-like Zn-binding domain-containing protein</fullName>
    </recommendedName>
</protein>
<proteinExistence type="predicted"/>
<dbReference type="Pfam" id="PF09369">
    <property type="entry name" value="MZB"/>
    <property type="match status" value="1"/>
</dbReference>
<evidence type="ECO:0000259" key="1">
    <source>
        <dbReference type="Pfam" id="PF09369"/>
    </source>
</evidence>
<name>A0A4Y1ZI95_9BACL</name>
<comment type="caution">
    <text evidence="2">The sequence shown here is derived from an EMBL/GenBank/DDBJ whole genome shotgun (WGS) entry which is preliminary data.</text>
</comment>
<dbReference type="EMBL" id="BEXB01000057">
    <property type="protein sequence ID" value="GAY78691.1"/>
    <property type="molecule type" value="Genomic_DNA"/>
</dbReference>
<reference evidence="2 3" key="1">
    <citation type="submission" date="2017-11" db="EMBL/GenBank/DDBJ databases">
        <title>Draft Genome Sequence of Sporolactobacillus inulinus NBRC 111894 Isolated from Koso, a Japanese Sugar-Vegetable Fermented Beverage.</title>
        <authorList>
            <person name="Chiou T.Y."/>
            <person name="Oshima K."/>
            <person name="Suda W."/>
            <person name="Hattori M."/>
            <person name="Takahashi T."/>
        </authorList>
    </citation>
    <scope>NUCLEOTIDE SEQUENCE [LARGE SCALE GENOMIC DNA]</scope>
    <source>
        <strain evidence="2 3">NBRC111894</strain>
    </source>
</reference>
<dbReference type="NCBIfam" id="NF038324">
    <property type="entry name" value="DrmB_fam"/>
    <property type="match status" value="1"/>
</dbReference>